<gene>
    <name evidence="2" type="ORF">GCM10018772_70240</name>
</gene>
<dbReference type="Proteomes" id="UP000630718">
    <property type="component" value="Unassembled WGS sequence"/>
</dbReference>
<feature type="compositionally biased region" description="Basic and acidic residues" evidence="1">
    <location>
        <begin position="102"/>
        <end position="111"/>
    </location>
</feature>
<evidence type="ECO:0000313" key="3">
    <source>
        <dbReference type="Proteomes" id="UP000630718"/>
    </source>
</evidence>
<protein>
    <submittedName>
        <fullName evidence="2">Uncharacterized protein</fullName>
    </submittedName>
</protein>
<name>A0A919B1D9_9ACTN</name>
<sequence>MTSTPRLDSLAAGGTNGVYDGIRLADGHMLTLVIHPGADQAESVFLFPGLTAPDTEAWENGDSLEDWLTGGPGETVYGDVPVEAVRELIVAHGGEHEDQEPPQDHAEKTDEAETAEAAATRALAEWGITAHRDGDAGNTWLVVGYDQTSQGFPHMLAEPYAVLYLYTGPDGEEITVDRAPVNGYNWHVLTGDGTGAERTLLECPANQLAACVEAIADWITTPQASPDPLTQLAELHGVFELGYSADDVRSVFGRITDEGGPYLVCVWEYADEYGFGGNSEFYAEGEDGTLFEVQPDVHRWLSGQQETPGPLDTWVCAPVTEPTDVPVSDDFHNYARADRTGD</sequence>
<accession>A0A919B1D9</accession>
<proteinExistence type="predicted"/>
<evidence type="ECO:0000313" key="2">
    <source>
        <dbReference type="EMBL" id="GHF34655.1"/>
    </source>
</evidence>
<organism evidence="2 3">
    <name type="scientific">Streptomyces fumanus</name>
    <dbReference type="NCBI Taxonomy" id="67302"/>
    <lineage>
        <taxon>Bacteria</taxon>
        <taxon>Bacillati</taxon>
        <taxon>Actinomycetota</taxon>
        <taxon>Actinomycetes</taxon>
        <taxon>Kitasatosporales</taxon>
        <taxon>Streptomycetaceae</taxon>
        <taxon>Streptomyces</taxon>
    </lineage>
</organism>
<comment type="caution">
    <text evidence="2">The sequence shown here is derived from an EMBL/GenBank/DDBJ whole genome shotgun (WGS) entry which is preliminary data.</text>
</comment>
<keyword evidence="3" id="KW-1185">Reference proteome</keyword>
<dbReference type="AlphaFoldDB" id="A0A919B1D9"/>
<reference evidence="2" key="2">
    <citation type="submission" date="2020-09" db="EMBL/GenBank/DDBJ databases">
        <authorList>
            <person name="Sun Q."/>
            <person name="Ohkuma M."/>
        </authorList>
    </citation>
    <scope>NUCLEOTIDE SEQUENCE</scope>
    <source>
        <strain evidence="2">JCM 4477</strain>
    </source>
</reference>
<reference evidence="2" key="1">
    <citation type="journal article" date="2014" name="Int. J. Syst. Evol. Microbiol.">
        <title>Complete genome sequence of Corynebacterium casei LMG S-19264T (=DSM 44701T), isolated from a smear-ripened cheese.</title>
        <authorList>
            <consortium name="US DOE Joint Genome Institute (JGI-PGF)"/>
            <person name="Walter F."/>
            <person name="Albersmeier A."/>
            <person name="Kalinowski J."/>
            <person name="Ruckert C."/>
        </authorList>
    </citation>
    <scope>NUCLEOTIDE SEQUENCE</scope>
    <source>
        <strain evidence="2">JCM 4477</strain>
    </source>
</reference>
<dbReference type="EMBL" id="BNBI01000025">
    <property type="protein sequence ID" value="GHF34655.1"/>
    <property type="molecule type" value="Genomic_DNA"/>
</dbReference>
<dbReference type="RefSeq" id="WP_190208533.1">
    <property type="nucleotide sequence ID" value="NZ_BNBI01000025.1"/>
</dbReference>
<evidence type="ECO:0000256" key="1">
    <source>
        <dbReference type="SAM" id="MobiDB-lite"/>
    </source>
</evidence>
<feature type="region of interest" description="Disordered" evidence="1">
    <location>
        <begin position="94"/>
        <end position="116"/>
    </location>
</feature>